<sequence length="308" mass="32867">MEGELVDSLLNSTSRVGLGNRRKDRDSASWQPNSASQSGSYQSSSQTFSAQHSSSQPYETCLCVICSGLRSDALCSICVIVICHDYVWLCLVSSGLRSDAVGNDLVSSGLRSDAEGEALVGSGLRSDAVGKALVSSGLRSDAGGKAAVSSRLRSDAEGEALVWDVLFDACWRAGISVKKEASMNFLTDPHDGRFTLRPTDILVFGWIGGKHACVDLTGVSPIVGLGSRGFTAGHTALKAAACKVVKHKNACIEKQHVFVPFAFATFGFLAQRRWSSSIASNESCILIPYLWLVQKKVSRGLLLSMEPL</sequence>
<feature type="compositionally biased region" description="Low complexity" evidence="1">
    <location>
        <begin position="34"/>
        <end position="46"/>
    </location>
</feature>
<dbReference type="AlphaFoldDB" id="A0A9R1VYM7"/>
<evidence type="ECO:0000313" key="2">
    <source>
        <dbReference type="EMBL" id="KAJ0213783.1"/>
    </source>
</evidence>
<accession>A0A9R1VYM7</accession>
<protein>
    <submittedName>
        <fullName evidence="2">Uncharacterized protein</fullName>
    </submittedName>
</protein>
<evidence type="ECO:0000313" key="3">
    <source>
        <dbReference type="Proteomes" id="UP000235145"/>
    </source>
</evidence>
<dbReference type="EMBL" id="NBSK02000004">
    <property type="protein sequence ID" value="KAJ0213783.1"/>
    <property type="molecule type" value="Genomic_DNA"/>
</dbReference>
<reference evidence="2 3" key="1">
    <citation type="journal article" date="2017" name="Nat. Commun.">
        <title>Genome assembly with in vitro proximity ligation data and whole-genome triplication in lettuce.</title>
        <authorList>
            <person name="Reyes-Chin-Wo S."/>
            <person name="Wang Z."/>
            <person name="Yang X."/>
            <person name="Kozik A."/>
            <person name="Arikit S."/>
            <person name="Song C."/>
            <person name="Xia L."/>
            <person name="Froenicke L."/>
            <person name="Lavelle D.O."/>
            <person name="Truco M.J."/>
            <person name="Xia R."/>
            <person name="Zhu S."/>
            <person name="Xu C."/>
            <person name="Xu H."/>
            <person name="Xu X."/>
            <person name="Cox K."/>
            <person name="Korf I."/>
            <person name="Meyers B.C."/>
            <person name="Michelmore R.W."/>
        </authorList>
    </citation>
    <scope>NUCLEOTIDE SEQUENCE [LARGE SCALE GENOMIC DNA]</scope>
    <source>
        <strain evidence="3">cv. Salinas</strain>
        <tissue evidence="2">Seedlings</tissue>
    </source>
</reference>
<organism evidence="2 3">
    <name type="scientific">Lactuca sativa</name>
    <name type="common">Garden lettuce</name>
    <dbReference type="NCBI Taxonomy" id="4236"/>
    <lineage>
        <taxon>Eukaryota</taxon>
        <taxon>Viridiplantae</taxon>
        <taxon>Streptophyta</taxon>
        <taxon>Embryophyta</taxon>
        <taxon>Tracheophyta</taxon>
        <taxon>Spermatophyta</taxon>
        <taxon>Magnoliopsida</taxon>
        <taxon>eudicotyledons</taxon>
        <taxon>Gunneridae</taxon>
        <taxon>Pentapetalae</taxon>
        <taxon>asterids</taxon>
        <taxon>campanulids</taxon>
        <taxon>Asterales</taxon>
        <taxon>Asteraceae</taxon>
        <taxon>Cichorioideae</taxon>
        <taxon>Cichorieae</taxon>
        <taxon>Lactucinae</taxon>
        <taxon>Lactuca</taxon>
    </lineage>
</organism>
<proteinExistence type="predicted"/>
<dbReference type="PANTHER" id="PTHR48462">
    <property type="entry name" value="PROTEIN, PUTATIVE-RELATED"/>
    <property type="match status" value="1"/>
</dbReference>
<keyword evidence="3" id="KW-1185">Reference proteome</keyword>
<dbReference type="PANTHER" id="PTHR48462:SF1">
    <property type="entry name" value="PROTEIN, PUTATIVE-RELATED"/>
    <property type="match status" value="1"/>
</dbReference>
<gene>
    <name evidence="2" type="ORF">LSAT_V11C400188880</name>
</gene>
<evidence type="ECO:0000256" key="1">
    <source>
        <dbReference type="SAM" id="MobiDB-lite"/>
    </source>
</evidence>
<name>A0A9R1VYM7_LACSA</name>
<feature type="region of interest" description="Disordered" evidence="1">
    <location>
        <begin position="16"/>
        <end position="46"/>
    </location>
</feature>
<comment type="caution">
    <text evidence="2">The sequence shown here is derived from an EMBL/GenBank/DDBJ whole genome shotgun (WGS) entry which is preliminary data.</text>
</comment>
<dbReference type="Proteomes" id="UP000235145">
    <property type="component" value="Unassembled WGS sequence"/>
</dbReference>